<reference evidence="1 2" key="1">
    <citation type="submission" date="2014-01" db="EMBL/GenBank/DDBJ databases">
        <title>Roseivivax halodurans JCM 10272 Genome Sequencing.</title>
        <authorList>
            <person name="Lai Q."/>
            <person name="Li G."/>
            <person name="Shao Z."/>
        </authorList>
    </citation>
    <scope>NUCLEOTIDE SEQUENCE [LARGE SCALE GENOMIC DNA]</scope>
    <source>
        <strain evidence="1 2">JCM 10272</strain>
    </source>
</reference>
<accession>X7EGN9</accession>
<keyword evidence="2" id="KW-1185">Reference proteome</keyword>
<gene>
    <name evidence="1" type="ORF">OCH239_19735</name>
</gene>
<dbReference type="eggNOG" id="COG0563">
    <property type="taxonomic scope" value="Bacteria"/>
</dbReference>
<dbReference type="InterPro" id="IPR052922">
    <property type="entry name" value="Cytidylate_Kinase-2"/>
</dbReference>
<name>X7EGN9_9RHOB</name>
<evidence type="ECO:0000313" key="1">
    <source>
        <dbReference type="EMBL" id="ETX15030.1"/>
    </source>
</evidence>
<evidence type="ECO:0000313" key="2">
    <source>
        <dbReference type="Proteomes" id="UP000022447"/>
    </source>
</evidence>
<dbReference type="PANTHER" id="PTHR37816">
    <property type="entry name" value="YALI0E33011P"/>
    <property type="match status" value="1"/>
</dbReference>
<dbReference type="PROSITE" id="PS00675">
    <property type="entry name" value="SIGMA54_INTERACT_1"/>
    <property type="match status" value="1"/>
</dbReference>
<protein>
    <submittedName>
        <fullName evidence="1">ATPase AAA</fullName>
    </submittedName>
</protein>
<dbReference type="STRING" id="1449350.OCH239_19735"/>
<dbReference type="Proteomes" id="UP000022447">
    <property type="component" value="Unassembled WGS sequence"/>
</dbReference>
<dbReference type="PANTHER" id="PTHR37816:SF1">
    <property type="entry name" value="TOXIN"/>
    <property type="match status" value="1"/>
</dbReference>
<proteinExistence type="predicted"/>
<dbReference type="InterPro" id="IPR027417">
    <property type="entry name" value="P-loop_NTPase"/>
</dbReference>
<dbReference type="InterPro" id="IPR025662">
    <property type="entry name" value="Sigma_54_int_dom_ATP-bd_1"/>
</dbReference>
<dbReference type="OrthoDB" id="7210594at2"/>
<comment type="caution">
    <text evidence="1">The sequence shown here is derived from an EMBL/GenBank/DDBJ whole genome shotgun (WGS) entry which is preliminary data.</text>
</comment>
<dbReference type="SUPFAM" id="SSF52540">
    <property type="entry name" value="P-loop containing nucleoside triphosphate hydrolases"/>
    <property type="match status" value="1"/>
</dbReference>
<dbReference type="Gene3D" id="3.40.50.300">
    <property type="entry name" value="P-loop containing nucleotide triphosphate hydrolases"/>
    <property type="match status" value="1"/>
</dbReference>
<dbReference type="RefSeq" id="WP_037261261.1">
    <property type="nucleotide sequence ID" value="NZ_JALZ01000007.1"/>
</dbReference>
<dbReference type="AlphaFoldDB" id="X7EGN9"/>
<sequence>MKRIMIVGQSGAGKSWLARRLGDRTGLPVVHLDRLHWSPGWVPRDRAARDRDMLDAAHLPAWIIEGNYFATCHTRLARADTVIALDLPLPLRFARVLRRTAISYGRTRPDLADGCRDHVDPEFWRWIWSSRAEMRARMLSVIRAAEDHAEVHHLRSPREVRAFVSRFERGIEGLSVHAARA</sequence>
<dbReference type="EMBL" id="JALZ01000007">
    <property type="protein sequence ID" value="ETX15030.1"/>
    <property type="molecule type" value="Genomic_DNA"/>
</dbReference>
<organism evidence="1 2">
    <name type="scientific">Roseivivax halodurans JCM 10272</name>
    <dbReference type="NCBI Taxonomy" id="1449350"/>
    <lineage>
        <taxon>Bacteria</taxon>
        <taxon>Pseudomonadati</taxon>
        <taxon>Pseudomonadota</taxon>
        <taxon>Alphaproteobacteria</taxon>
        <taxon>Rhodobacterales</taxon>
        <taxon>Roseobacteraceae</taxon>
        <taxon>Roseivivax</taxon>
    </lineage>
</organism>